<name>A0A7G7G362_9BACT</name>
<dbReference type="Proteomes" id="UP000515237">
    <property type="component" value="Chromosome"/>
</dbReference>
<dbReference type="EMBL" id="CP055156">
    <property type="protein sequence ID" value="QNF31596.1"/>
    <property type="molecule type" value="Genomic_DNA"/>
</dbReference>
<gene>
    <name evidence="1" type="ORF">HUW51_02220</name>
</gene>
<reference evidence="1 2" key="1">
    <citation type="journal article" date="2018" name="Int. J. Syst. Evol. Microbiol.">
        <title>Adhaeribacter swui sp. nov., isolated from wet mud.</title>
        <authorList>
            <person name="Kim D.U."/>
            <person name="Kim K.W."/>
            <person name="Kang M.S."/>
            <person name="Kim J.Y."/>
            <person name="Jang J.H."/>
            <person name="Kim M.K."/>
        </authorList>
    </citation>
    <scope>NUCLEOTIDE SEQUENCE [LARGE SCALE GENOMIC DNA]</scope>
    <source>
        <strain evidence="1 2">KCTC 52873</strain>
    </source>
</reference>
<evidence type="ECO:0000313" key="2">
    <source>
        <dbReference type="Proteomes" id="UP000515237"/>
    </source>
</evidence>
<dbReference type="KEGG" id="aswu:HUW51_02220"/>
<evidence type="ECO:0000313" key="1">
    <source>
        <dbReference type="EMBL" id="QNF31596.1"/>
    </source>
</evidence>
<proteinExistence type="predicted"/>
<sequence>MEMQALKTRSLLLVFMLLLSTNSVEERAKSELETKLLRKLNNKSVSTAQIPAETKEQIEIEL</sequence>
<protein>
    <submittedName>
        <fullName evidence="1">Uncharacterized protein</fullName>
    </submittedName>
</protein>
<dbReference type="RefSeq" id="WP_185272375.1">
    <property type="nucleotide sequence ID" value="NZ_CP055156.1"/>
</dbReference>
<dbReference type="AlphaFoldDB" id="A0A7G7G362"/>
<accession>A0A7G7G362</accession>
<organism evidence="1 2">
    <name type="scientific">Adhaeribacter swui</name>
    <dbReference type="NCBI Taxonomy" id="2086471"/>
    <lineage>
        <taxon>Bacteria</taxon>
        <taxon>Pseudomonadati</taxon>
        <taxon>Bacteroidota</taxon>
        <taxon>Cytophagia</taxon>
        <taxon>Cytophagales</taxon>
        <taxon>Hymenobacteraceae</taxon>
        <taxon>Adhaeribacter</taxon>
    </lineage>
</organism>
<keyword evidence="2" id="KW-1185">Reference proteome</keyword>